<evidence type="ECO:0000313" key="7">
    <source>
        <dbReference type="EMBL" id="AXO16481.1"/>
    </source>
</evidence>
<dbReference type="InterPro" id="IPR010998">
    <property type="entry name" value="Integrase_recombinase_N"/>
</dbReference>
<evidence type="ECO:0000256" key="4">
    <source>
        <dbReference type="ARBA" id="ARBA00023172"/>
    </source>
</evidence>
<dbReference type="Gene3D" id="1.10.443.10">
    <property type="entry name" value="Intergrase catalytic core"/>
    <property type="match status" value="1"/>
</dbReference>
<gene>
    <name evidence="7" type="ORF">DY252_21270</name>
</gene>
<dbReference type="InterPro" id="IPR002104">
    <property type="entry name" value="Integrase_catalytic"/>
</dbReference>
<name>A0ABN5NLP9_9PROT</name>
<dbReference type="EMBL" id="CP031555">
    <property type="protein sequence ID" value="AXO16481.1"/>
    <property type="molecule type" value="Genomic_DNA"/>
</dbReference>
<dbReference type="CDD" id="cd00796">
    <property type="entry name" value="INT_Rci_Hp1_C"/>
    <property type="match status" value="1"/>
</dbReference>
<feature type="region of interest" description="Disordered" evidence="5">
    <location>
        <begin position="124"/>
        <end position="143"/>
    </location>
</feature>
<protein>
    <submittedName>
        <fullName evidence="7">Site-specific integrase</fullName>
    </submittedName>
</protein>
<dbReference type="PANTHER" id="PTHR30349:SF64">
    <property type="entry name" value="PROPHAGE INTEGRASE INTD-RELATED"/>
    <property type="match status" value="1"/>
</dbReference>
<dbReference type="RefSeq" id="WP_064790288.1">
    <property type="nucleotide sequence ID" value="NZ_CP031555.1"/>
</dbReference>
<dbReference type="Gene3D" id="1.10.150.130">
    <property type="match status" value="1"/>
</dbReference>
<accession>A0ABN5NLP9</accession>
<comment type="similarity">
    <text evidence="1">Belongs to the 'phage' integrase family.</text>
</comment>
<dbReference type="PANTHER" id="PTHR30349">
    <property type="entry name" value="PHAGE INTEGRASE-RELATED"/>
    <property type="match status" value="1"/>
</dbReference>
<evidence type="ECO:0000256" key="5">
    <source>
        <dbReference type="SAM" id="MobiDB-lite"/>
    </source>
</evidence>
<evidence type="ECO:0000256" key="2">
    <source>
        <dbReference type="ARBA" id="ARBA00022908"/>
    </source>
</evidence>
<dbReference type="Pfam" id="PF00589">
    <property type="entry name" value="Phage_integrase"/>
    <property type="match status" value="1"/>
</dbReference>
<dbReference type="Proteomes" id="UP000256971">
    <property type="component" value="Chromosome"/>
</dbReference>
<feature type="domain" description="Tyr recombinase" evidence="6">
    <location>
        <begin position="182"/>
        <end position="362"/>
    </location>
</feature>
<dbReference type="InterPro" id="IPR050090">
    <property type="entry name" value="Tyrosine_recombinase_XerCD"/>
</dbReference>
<evidence type="ECO:0000259" key="6">
    <source>
        <dbReference type="PROSITE" id="PS51898"/>
    </source>
</evidence>
<dbReference type="SUPFAM" id="SSF56349">
    <property type="entry name" value="DNA breaking-rejoining enzymes"/>
    <property type="match status" value="1"/>
</dbReference>
<dbReference type="PROSITE" id="PS51898">
    <property type="entry name" value="TYR_RECOMBINASE"/>
    <property type="match status" value="1"/>
</dbReference>
<evidence type="ECO:0000313" key="8">
    <source>
        <dbReference type="Proteomes" id="UP000256971"/>
    </source>
</evidence>
<keyword evidence="2" id="KW-0229">DNA integration</keyword>
<reference evidence="7 8" key="1">
    <citation type="submission" date="2018-08" db="EMBL/GenBank/DDBJ databases">
        <title>Complete genome sequence of type strain Thalassospira indica MCCC 1A01103T, isolated from isolated from deep seawater of the Indian Ocean.</title>
        <authorList>
            <person name="Liu Y."/>
        </authorList>
    </citation>
    <scope>NUCLEOTIDE SEQUENCE [LARGE SCALE GENOMIC DNA]</scope>
    <source>
        <strain evidence="7 8">PB8BT</strain>
    </source>
</reference>
<keyword evidence="3" id="KW-0238">DNA-binding</keyword>
<keyword evidence="8" id="KW-1185">Reference proteome</keyword>
<sequence>MATIQKREGKNGQTYRVMIRMHGYPPVQRSFKRLTDAKAWAQETELGMRRGDIRSTASEAKKRTLGDVITKYKEDILPHKAPSSQRVETTYLNHWERELGEYALSFLTHEIISRKIAQLTNAGDQRAQLEDDEKPAKPKSRKTVKHYRDNLEILLKFAQKWGWIGSANPMEGVNPITKATKERVRFLDDDERKAILAACKASPNKQLYPVVVFALSTGARKNEILKLTLRDLDLERQVAVLRETKNRETRKAPIVSYLKAVLEEHLKWREKYLTKRDIKSDYLFPRSDGKGAIDIRKAWENAREKAGIIDFRFHDLRHSAASYLAMNGASQLEIAEVLGHKTLQMVKRYSHLSEDHTRDVVEKMNDKIFNMAD</sequence>
<dbReference type="InterPro" id="IPR013762">
    <property type="entry name" value="Integrase-like_cat_sf"/>
</dbReference>
<evidence type="ECO:0000256" key="1">
    <source>
        <dbReference type="ARBA" id="ARBA00008857"/>
    </source>
</evidence>
<proteinExistence type="inferred from homology"/>
<evidence type="ECO:0000256" key="3">
    <source>
        <dbReference type="ARBA" id="ARBA00023125"/>
    </source>
</evidence>
<organism evidence="7 8">
    <name type="scientific">Thalassospira indica</name>
    <dbReference type="NCBI Taxonomy" id="1891279"/>
    <lineage>
        <taxon>Bacteria</taxon>
        <taxon>Pseudomonadati</taxon>
        <taxon>Pseudomonadota</taxon>
        <taxon>Alphaproteobacteria</taxon>
        <taxon>Rhodospirillales</taxon>
        <taxon>Thalassospiraceae</taxon>
        <taxon>Thalassospira</taxon>
    </lineage>
</organism>
<dbReference type="InterPro" id="IPR011010">
    <property type="entry name" value="DNA_brk_join_enz"/>
</dbReference>
<keyword evidence="4" id="KW-0233">DNA recombination</keyword>